<gene>
    <name evidence="7" type="ORF">ACFPIE_16255</name>
</gene>
<dbReference type="InterPro" id="IPR046358">
    <property type="entry name" value="Flagellin_C"/>
</dbReference>
<feature type="domain" description="Flagellin N-terminal" evidence="5">
    <location>
        <begin position="5"/>
        <end position="142"/>
    </location>
</feature>
<dbReference type="PANTHER" id="PTHR42792:SF2">
    <property type="entry name" value="FLAGELLIN"/>
    <property type="match status" value="1"/>
</dbReference>
<dbReference type="SUPFAM" id="SSF64518">
    <property type="entry name" value="Phase 1 flagellin"/>
    <property type="match status" value="1"/>
</dbReference>
<keyword evidence="7" id="KW-0969">Cilium</keyword>
<dbReference type="Pfam" id="PF00669">
    <property type="entry name" value="Flagellin_N"/>
    <property type="match status" value="1"/>
</dbReference>
<evidence type="ECO:0000313" key="8">
    <source>
        <dbReference type="Proteomes" id="UP001596152"/>
    </source>
</evidence>
<evidence type="ECO:0000256" key="4">
    <source>
        <dbReference type="RuleBase" id="RU362073"/>
    </source>
</evidence>
<sequence length="277" mass="28501">MTNSVHTNAAAAVALQNLARTNENLTGVQNRVSTGLKVQGAKDNAAVWAIAQGQRADLGALSAVKQSLDRATSIADVALAAGESISDLLNQLKEKVVAAKDISLKTQSRQLLDADFKALLRAIKSAVDNASFDGGNILNGSLTNGLKFLANAGATQFVTLSGKNLSLSGSIISLGLSDSLLTVTGSTTALTKLDASITNLNKALGDIGAQAKQITAHNSFVSKLSDTVESGIGNLVDADLAKESARLQALQVQQQLGAQALSIANQAPQIILSLFQG</sequence>
<dbReference type="Proteomes" id="UP001596152">
    <property type="component" value="Unassembled WGS sequence"/>
</dbReference>
<keyword evidence="3 4" id="KW-0975">Bacterial flagellum</keyword>
<keyword evidence="8" id="KW-1185">Reference proteome</keyword>
<keyword evidence="7" id="KW-0282">Flagellum</keyword>
<reference evidence="8" key="1">
    <citation type="journal article" date="2019" name="Int. J. Syst. Evol. Microbiol.">
        <title>The Global Catalogue of Microorganisms (GCM) 10K type strain sequencing project: providing services to taxonomists for standard genome sequencing and annotation.</title>
        <authorList>
            <consortium name="The Broad Institute Genomics Platform"/>
            <consortium name="The Broad Institute Genome Sequencing Center for Infectious Disease"/>
            <person name="Wu L."/>
            <person name="Ma J."/>
        </authorList>
    </citation>
    <scope>NUCLEOTIDE SEQUENCE [LARGE SCALE GENOMIC DNA]</scope>
    <source>
        <strain evidence="8">JCM 12125</strain>
    </source>
</reference>
<evidence type="ECO:0000256" key="2">
    <source>
        <dbReference type="ARBA" id="ARBA00011829"/>
    </source>
</evidence>
<comment type="function">
    <text evidence="4">Flagellin is the subunit protein which polymerizes to form the filaments of bacterial flagella.</text>
</comment>
<evidence type="ECO:0000313" key="7">
    <source>
        <dbReference type="EMBL" id="MFC5345469.1"/>
    </source>
</evidence>
<comment type="subcellular location">
    <subcellularLocation>
        <location evidence="4">Secreted</location>
    </subcellularLocation>
    <subcellularLocation>
        <location evidence="4">Bacterial flagellum</location>
    </subcellularLocation>
</comment>
<accession>A0ABW0FVE7</accession>
<feature type="domain" description="Flagellin C-terminal" evidence="6">
    <location>
        <begin position="191"/>
        <end position="275"/>
    </location>
</feature>
<comment type="similarity">
    <text evidence="1 4">Belongs to the bacterial flagellin family.</text>
</comment>
<evidence type="ECO:0000256" key="3">
    <source>
        <dbReference type="ARBA" id="ARBA00023143"/>
    </source>
</evidence>
<evidence type="ECO:0000259" key="6">
    <source>
        <dbReference type="Pfam" id="PF00700"/>
    </source>
</evidence>
<comment type="caution">
    <text evidence="7">The sequence shown here is derived from an EMBL/GenBank/DDBJ whole genome shotgun (WGS) entry which is preliminary data.</text>
</comment>
<dbReference type="InterPro" id="IPR001492">
    <property type="entry name" value="Flagellin"/>
</dbReference>
<protein>
    <recommendedName>
        <fullName evidence="4">Flagellin</fullName>
    </recommendedName>
</protein>
<dbReference type="Pfam" id="PF00700">
    <property type="entry name" value="Flagellin_C"/>
    <property type="match status" value="1"/>
</dbReference>
<keyword evidence="4" id="KW-0964">Secreted</keyword>
<name>A0ABW0FVE7_9CAUL</name>
<evidence type="ECO:0000259" key="5">
    <source>
        <dbReference type="Pfam" id="PF00669"/>
    </source>
</evidence>
<dbReference type="Gene3D" id="1.20.1330.10">
    <property type="entry name" value="f41 fragment of flagellin, N-terminal domain"/>
    <property type="match status" value="1"/>
</dbReference>
<proteinExistence type="inferred from homology"/>
<dbReference type="EMBL" id="JBHSLF010000049">
    <property type="protein sequence ID" value="MFC5345469.1"/>
    <property type="molecule type" value="Genomic_DNA"/>
</dbReference>
<organism evidence="7 8">
    <name type="scientific">Brevundimonas staleyi</name>
    <dbReference type="NCBI Taxonomy" id="74326"/>
    <lineage>
        <taxon>Bacteria</taxon>
        <taxon>Pseudomonadati</taxon>
        <taxon>Pseudomonadota</taxon>
        <taxon>Alphaproteobacteria</taxon>
        <taxon>Caulobacterales</taxon>
        <taxon>Caulobacteraceae</taxon>
        <taxon>Brevundimonas</taxon>
    </lineage>
</organism>
<evidence type="ECO:0000256" key="1">
    <source>
        <dbReference type="ARBA" id="ARBA00005709"/>
    </source>
</evidence>
<dbReference type="RefSeq" id="WP_374038817.1">
    <property type="nucleotide sequence ID" value="NZ_CP169082.1"/>
</dbReference>
<dbReference type="PANTHER" id="PTHR42792">
    <property type="entry name" value="FLAGELLIN"/>
    <property type="match status" value="1"/>
</dbReference>
<dbReference type="InterPro" id="IPR001029">
    <property type="entry name" value="Flagellin_N"/>
</dbReference>
<keyword evidence="7" id="KW-0966">Cell projection</keyword>
<comment type="subunit">
    <text evidence="2">In C.crescentus, the flagellar filament is composed of multiple flagellins of 29 kDa; 27 kDa and 25 kDa.</text>
</comment>